<dbReference type="Pfam" id="PF00126">
    <property type="entry name" value="HTH_1"/>
    <property type="match status" value="1"/>
</dbReference>
<evidence type="ECO:0000256" key="4">
    <source>
        <dbReference type="ARBA" id="ARBA00023163"/>
    </source>
</evidence>
<comment type="caution">
    <text evidence="7">The sequence shown here is derived from an EMBL/GenBank/DDBJ whole genome shotgun (WGS) entry which is preliminary data.</text>
</comment>
<dbReference type="Proteomes" id="UP001217485">
    <property type="component" value="Unassembled WGS sequence"/>
</dbReference>
<dbReference type="SUPFAM" id="SSF46785">
    <property type="entry name" value="Winged helix' DNA-binding domain"/>
    <property type="match status" value="1"/>
</dbReference>
<keyword evidence="8" id="KW-1185">Reference proteome</keyword>
<keyword evidence="4" id="KW-0804">Transcription</keyword>
<dbReference type="InterPro" id="IPR058163">
    <property type="entry name" value="LysR-type_TF_proteobact-type"/>
</dbReference>
<dbReference type="EMBL" id="JAQNDK010000001">
    <property type="protein sequence ID" value="MDC0678957.1"/>
    <property type="molecule type" value="Genomic_DNA"/>
</dbReference>
<dbReference type="PANTHER" id="PTHR30537:SF68">
    <property type="entry name" value="TRANSCRIPTIONAL REGULATOR-RELATED"/>
    <property type="match status" value="1"/>
</dbReference>
<accession>A0ABT5BXY2</accession>
<keyword evidence="3" id="KW-0238">DNA-binding</keyword>
<gene>
    <name evidence="7" type="ORF">POL72_14525</name>
</gene>
<evidence type="ECO:0000256" key="5">
    <source>
        <dbReference type="SAM" id="MobiDB-lite"/>
    </source>
</evidence>
<proteinExistence type="inferred from homology"/>
<dbReference type="InterPro" id="IPR005119">
    <property type="entry name" value="LysR_subst-bd"/>
</dbReference>
<dbReference type="InterPro" id="IPR000847">
    <property type="entry name" value="LysR_HTH_N"/>
</dbReference>
<keyword evidence="2" id="KW-0805">Transcription regulation</keyword>
<evidence type="ECO:0000313" key="7">
    <source>
        <dbReference type="EMBL" id="MDC0678957.1"/>
    </source>
</evidence>
<sequence length="324" mass="35886">MFDFDAMATFVEVAQLGSFSAAAKALRLPRSTVSERVARLEASLGVRLLERTTRVVRPTSAGAAYHERCARILSEMEEANAAVKDLESSPRGVLRVATPLLFGQSFLASVAAAFTQRHPAVEIEIVASDRPVNPIEDGFDVAIMLFASDDDSSLIAQRLTGGDLWLCATPSYLEARGRPKSPADLDEHTCVVYGESRVTRWTFERGREVRRADVRGTLSMNSFAMLHEAVRTGVGIAPVPSILCAEDVRRGRLVRVLADWSINRKDLRVVYPSKRHLSPRVRLFVDMLVAEFRRRAAATAEPPAGNERSARARRTTKKRGVRRE</sequence>
<dbReference type="InterPro" id="IPR036388">
    <property type="entry name" value="WH-like_DNA-bd_sf"/>
</dbReference>
<dbReference type="Gene3D" id="3.40.190.290">
    <property type="match status" value="1"/>
</dbReference>
<dbReference type="SUPFAM" id="SSF53850">
    <property type="entry name" value="Periplasmic binding protein-like II"/>
    <property type="match status" value="1"/>
</dbReference>
<feature type="region of interest" description="Disordered" evidence="5">
    <location>
        <begin position="297"/>
        <end position="324"/>
    </location>
</feature>
<dbReference type="CDD" id="cd08422">
    <property type="entry name" value="PBP2_CrgA_like"/>
    <property type="match status" value="1"/>
</dbReference>
<feature type="domain" description="HTH lysR-type" evidence="6">
    <location>
        <begin position="2"/>
        <end position="59"/>
    </location>
</feature>
<evidence type="ECO:0000256" key="3">
    <source>
        <dbReference type="ARBA" id="ARBA00023125"/>
    </source>
</evidence>
<reference evidence="7 8" key="1">
    <citation type="submission" date="2023-01" db="EMBL/GenBank/DDBJ databases">
        <title>Minimal conservation of predation-associated metabolite biosynthetic gene clusters underscores biosynthetic potential of Myxococcota including descriptions for ten novel species: Archangium lansinium sp. nov., Myxococcus landrumus sp. nov., Nannocystis bai.</title>
        <authorList>
            <person name="Ahearne A."/>
            <person name="Stevens C."/>
            <person name="Dowd S."/>
        </authorList>
    </citation>
    <scope>NUCLEOTIDE SEQUENCE [LARGE SCALE GENOMIC DNA]</scope>
    <source>
        <strain evidence="7 8">WIWO2</strain>
    </source>
</reference>
<evidence type="ECO:0000313" key="8">
    <source>
        <dbReference type="Proteomes" id="UP001217485"/>
    </source>
</evidence>
<dbReference type="Pfam" id="PF03466">
    <property type="entry name" value="LysR_substrate"/>
    <property type="match status" value="1"/>
</dbReference>
<evidence type="ECO:0000259" key="6">
    <source>
        <dbReference type="PROSITE" id="PS50931"/>
    </source>
</evidence>
<evidence type="ECO:0000256" key="2">
    <source>
        <dbReference type="ARBA" id="ARBA00023015"/>
    </source>
</evidence>
<comment type="similarity">
    <text evidence="1">Belongs to the LysR transcriptional regulatory family.</text>
</comment>
<dbReference type="Gene3D" id="1.10.10.10">
    <property type="entry name" value="Winged helix-like DNA-binding domain superfamily/Winged helix DNA-binding domain"/>
    <property type="match status" value="1"/>
</dbReference>
<organism evidence="7 8">
    <name type="scientific">Sorangium atrum</name>
    <dbReference type="NCBI Taxonomy" id="2995308"/>
    <lineage>
        <taxon>Bacteria</taxon>
        <taxon>Pseudomonadati</taxon>
        <taxon>Myxococcota</taxon>
        <taxon>Polyangia</taxon>
        <taxon>Polyangiales</taxon>
        <taxon>Polyangiaceae</taxon>
        <taxon>Sorangium</taxon>
    </lineage>
</organism>
<dbReference type="InterPro" id="IPR036390">
    <property type="entry name" value="WH_DNA-bd_sf"/>
</dbReference>
<dbReference type="RefSeq" id="WP_272095817.1">
    <property type="nucleotide sequence ID" value="NZ_JAQNDK010000001.1"/>
</dbReference>
<protein>
    <submittedName>
        <fullName evidence="7">LysR substrate-binding domain-containing protein</fullName>
    </submittedName>
</protein>
<evidence type="ECO:0000256" key="1">
    <source>
        <dbReference type="ARBA" id="ARBA00009437"/>
    </source>
</evidence>
<feature type="compositionally biased region" description="Basic residues" evidence="5">
    <location>
        <begin position="311"/>
        <end position="324"/>
    </location>
</feature>
<dbReference type="PANTHER" id="PTHR30537">
    <property type="entry name" value="HTH-TYPE TRANSCRIPTIONAL REGULATOR"/>
    <property type="match status" value="1"/>
</dbReference>
<name>A0ABT5BXY2_9BACT</name>
<dbReference type="PROSITE" id="PS50931">
    <property type="entry name" value="HTH_LYSR"/>
    <property type="match status" value="1"/>
</dbReference>